<dbReference type="RefSeq" id="WP_101072773.1">
    <property type="nucleotide sequence ID" value="NZ_PISP01000001.1"/>
</dbReference>
<dbReference type="SUPFAM" id="SSF109604">
    <property type="entry name" value="HD-domain/PDEase-like"/>
    <property type="match status" value="1"/>
</dbReference>
<keyword evidence="2" id="KW-1133">Transmembrane helix</keyword>
<protein>
    <recommendedName>
        <fullName evidence="3">HD/PDEase domain-containing protein</fullName>
    </recommendedName>
</protein>
<dbReference type="Proteomes" id="UP000233398">
    <property type="component" value="Unassembled WGS sequence"/>
</dbReference>
<evidence type="ECO:0000256" key="2">
    <source>
        <dbReference type="SAM" id="Phobius"/>
    </source>
</evidence>
<evidence type="ECO:0000313" key="5">
    <source>
        <dbReference type="Proteomes" id="UP000233398"/>
    </source>
</evidence>
<dbReference type="Pfam" id="PF07697">
    <property type="entry name" value="7TMR-HDED"/>
    <property type="match status" value="1"/>
</dbReference>
<dbReference type="PANTHER" id="PTHR36442">
    <property type="entry name" value="CYCLIC-DI-AMP PHOSPHODIESTERASE PGPH"/>
    <property type="match status" value="1"/>
</dbReference>
<evidence type="ECO:0000259" key="3">
    <source>
        <dbReference type="SMART" id="SM00471"/>
    </source>
</evidence>
<keyword evidence="5" id="KW-1185">Reference proteome</keyword>
<dbReference type="InterPro" id="IPR006674">
    <property type="entry name" value="HD_domain"/>
</dbReference>
<dbReference type="EMBL" id="PISP01000001">
    <property type="protein sequence ID" value="PKD45199.1"/>
    <property type="molecule type" value="Genomic_DNA"/>
</dbReference>
<reference evidence="4 5" key="1">
    <citation type="submission" date="2017-11" db="EMBL/GenBank/DDBJ databases">
        <title>Rhodohalobacter 15182 sp. nov., isolated from a salt lake.</title>
        <authorList>
            <person name="Han S."/>
        </authorList>
    </citation>
    <scope>NUCLEOTIDE SEQUENCE [LARGE SCALE GENOMIC DNA]</scope>
    <source>
        <strain evidence="4 5">15182</strain>
    </source>
</reference>
<feature type="transmembrane region" description="Helical" evidence="2">
    <location>
        <begin position="379"/>
        <end position="399"/>
    </location>
</feature>
<dbReference type="AlphaFoldDB" id="A0A2N0VM12"/>
<feature type="region of interest" description="Disordered" evidence="1">
    <location>
        <begin position="1"/>
        <end position="28"/>
    </location>
</feature>
<dbReference type="NCBIfam" id="TIGR00277">
    <property type="entry name" value="HDIG"/>
    <property type="match status" value="1"/>
</dbReference>
<comment type="caution">
    <text evidence="4">The sequence shown here is derived from an EMBL/GenBank/DDBJ whole genome shotgun (WGS) entry which is preliminary data.</text>
</comment>
<evidence type="ECO:0000313" key="4">
    <source>
        <dbReference type="EMBL" id="PKD45199.1"/>
    </source>
</evidence>
<sequence>MSFLEKIGLGQKSQEGSPNIGKKKKQKQKEAEKKKIKYLRILIFSVFVISILITLPQTTFQPVASFSVGEPWRSDDLTAPFTFSLKKSAAELEEEQQQIRQSTPPVFHVDQSVAITVEARTDSVYRSLQPVLDSYLQWQRSKRNDDGSAPNDSTRYFQERSFSNLNLSDEAWLTILDDYESIQMSSADETLLIDRIRSGMLDVANEILSRGVIDREKEAIEQDEIIIRNLFERTERTITLSRTYDLNEAENYASLQLSQSFNSRAAEVASQLFSNIIEPNYIYSEEDSEAILSERMDNISTTKGAVEQGEIIIRKGDLVTEERALKLESLAEARAASATNRERLLRYLGESIVIIAAALVFLFYIYLYRRNIYNKPSMFLLVFIVMGIVILASAAIYQLDSVNSFIVPIAIAPIILTIIFDSRVGLMSTISLAMITGIIHDNSFEYVIATTVACSLGVFSVRDIKNRSQFFFTTPGVVMGSYLVVLAGFALARYSGWEQYSADLVFVIINSIFILFTYPLILLIEKLFKITTDFTLLELGDTNLPLMKSLMNVAPGTFHHSLQVANLAESAASDIGANALLCRVGAMYHDIGKMEKPGYFIENQNKANDHDKLKPKMSALVIKAHVSDGVKKAHEHNLPNVIIDFIKTHHGTSLIKYFYGKAQNQKETIPEEDFRYDGPIPFTREQGILMLADGVEAASRSMKDPNYSKLENLINRLVDDHINDGQLSNCPLTFKQIRIIKQSFLNILVGVYHSRIEYPEENDKNSKGKNSKEKKKETEAVENISQNGGDDQDSKVED</sequence>
<dbReference type="Gene3D" id="1.10.3210.10">
    <property type="entry name" value="Hypothetical protein af1432"/>
    <property type="match status" value="1"/>
</dbReference>
<feature type="domain" description="HD/PDEase" evidence="3">
    <location>
        <begin position="553"/>
        <end position="707"/>
    </location>
</feature>
<gene>
    <name evidence="4" type="ORF">CWD77_07050</name>
</gene>
<dbReference type="Pfam" id="PF07698">
    <property type="entry name" value="7TM-7TMR_HD"/>
    <property type="match status" value="1"/>
</dbReference>
<dbReference type="CDD" id="cd00077">
    <property type="entry name" value="HDc"/>
    <property type="match status" value="1"/>
</dbReference>
<dbReference type="SMART" id="SM00471">
    <property type="entry name" value="HDc"/>
    <property type="match status" value="1"/>
</dbReference>
<feature type="transmembrane region" description="Helical" evidence="2">
    <location>
        <begin position="347"/>
        <end position="367"/>
    </location>
</feature>
<feature type="transmembrane region" description="Helical" evidence="2">
    <location>
        <begin position="504"/>
        <end position="524"/>
    </location>
</feature>
<organism evidence="4 5">
    <name type="scientific">Rhodohalobacter barkolensis</name>
    <dbReference type="NCBI Taxonomy" id="2053187"/>
    <lineage>
        <taxon>Bacteria</taxon>
        <taxon>Pseudomonadati</taxon>
        <taxon>Balneolota</taxon>
        <taxon>Balneolia</taxon>
        <taxon>Balneolales</taxon>
        <taxon>Balneolaceae</taxon>
        <taxon>Rhodohalobacter</taxon>
    </lineage>
</organism>
<dbReference type="OrthoDB" id="9806952at2"/>
<feature type="transmembrane region" description="Helical" evidence="2">
    <location>
        <begin position="38"/>
        <end position="55"/>
    </location>
</feature>
<dbReference type="InterPro" id="IPR006675">
    <property type="entry name" value="HDIG_dom"/>
</dbReference>
<feature type="region of interest" description="Disordered" evidence="1">
    <location>
        <begin position="758"/>
        <end position="798"/>
    </location>
</feature>
<dbReference type="InterPro" id="IPR011624">
    <property type="entry name" value="Metal-dep_PHydrolase_7TM_extra"/>
</dbReference>
<keyword evidence="2" id="KW-0472">Membrane</keyword>
<proteinExistence type="predicted"/>
<feature type="compositionally biased region" description="Basic and acidic residues" evidence="1">
    <location>
        <begin position="758"/>
        <end position="779"/>
    </location>
</feature>
<dbReference type="InterPro" id="IPR011621">
    <property type="entry name" value="Metal-dep_PHydrolase_7TM_intra"/>
</dbReference>
<feature type="transmembrane region" description="Helical" evidence="2">
    <location>
        <begin position="405"/>
        <end position="426"/>
    </location>
</feature>
<name>A0A2N0VM12_9BACT</name>
<dbReference type="Pfam" id="PF01966">
    <property type="entry name" value="HD"/>
    <property type="match status" value="1"/>
</dbReference>
<dbReference type="InterPro" id="IPR052722">
    <property type="entry name" value="PgpH_phosphodiesterase"/>
</dbReference>
<evidence type="ECO:0000256" key="1">
    <source>
        <dbReference type="SAM" id="MobiDB-lite"/>
    </source>
</evidence>
<accession>A0A2N0VM12</accession>
<dbReference type="InterPro" id="IPR003607">
    <property type="entry name" value="HD/PDEase_dom"/>
</dbReference>
<feature type="transmembrane region" description="Helical" evidence="2">
    <location>
        <begin position="470"/>
        <end position="492"/>
    </location>
</feature>
<keyword evidence="2" id="KW-0812">Transmembrane</keyword>
<dbReference type="PANTHER" id="PTHR36442:SF1">
    <property type="entry name" value="CYCLIC-DI-AMP PHOSPHODIESTERASE PGPH"/>
    <property type="match status" value="1"/>
</dbReference>